<dbReference type="Gene3D" id="3.10.28.10">
    <property type="entry name" value="Homing endonucleases"/>
    <property type="match status" value="1"/>
</dbReference>
<dbReference type="Proteomes" id="UP000179014">
    <property type="component" value="Unassembled WGS sequence"/>
</dbReference>
<dbReference type="AlphaFoldDB" id="A0A1F6BSJ5"/>
<protein>
    <submittedName>
        <fullName evidence="1">Uncharacterized protein</fullName>
    </submittedName>
</protein>
<evidence type="ECO:0000313" key="2">
    <source>
        <dbReference type="Proteomes" id="UP000179014"/>
    </source>
</evidence>
<sequence>MHSPSIREKALELRKNGFSYKYISSKTGLSKATLSGWLAEIHYKPNEETVSAFGRARAAASARRAELRQQSIEEIRKVATKEVGKIHQRDLFMFGLGLYMGEGCKTNSQIRVMNSDHRIIQAIIAWFRMLGVERRQIRLRLHLYPDNDVKQSLQFWSRATSIPLSRFQKSQIDRRTDKKAKMRRKLPFGTAQLTVQGGGRKEYGVLFFRKIQLWNEAVSLGVQKADVV</sequence>
<accession>A0A1F6BSJ5</accession>
<proteinExistence type="predicted"/>
<organism evidence="1 2">
    <name type="scientific">Candidatus Kaiserbacteria bacterium GWA2_50_9</name>
    <dbReference type="NCBI Taxonomy" id="1798474"/>
    <lineage>
        <taxon>Bacteria</taxon>
        <taxon>Candidatus Kaiseribacteriota</taxon>
    </lineage>
</organism>
<gene>
    <name evidence="1" type="ORF">A2118_00740</name>
</gene>
<dbReference type="EMBL" id="MFKN01000037">
    <property type="protein sequence ID" value="OGG39896.1"/>
    <property type="molecule type" value="Genomic_DNA"/>
</dbReference>
<name>A0A1F6BSJ5_9BACT</name>
<evidence type="ECO:0000313" key="1">
    <source>
        <dbReference type="EMBL" id="OGG39896.1"/>
    </source>
</evidence>
<comment type="caution">
    <text evidence="1">The sequence shown here is derived from an EMBL/GenBank/DDBJ whole genome shotgun (WGS) entry which is preliminary data.</text>
</comment>
<reference evidence="1 2" key="1">
    <citation type="journal article" date="2016" name="Nat. Commun.">
        <title>Thousands of microbial genomes shed light on interconnected biogeochemical processes in an aquifer system.</title>
        <authorList>
            <person name="Anantharaman K."/>
            <person name="Brown C.T."/>
            <person name="Hug L.A."/>
            <person name="Sharon I."/>
            <person name="Castelle C.J."/>
            <person name="Probst A.J."/>
            <person name="Thomas B.C."/>
            <person name="Singh A."/>
            <person name="Wilkins M.J."/>
            <person name="Karaoz U."/>
            <person name="Brodie E.L."/>
            <person name="Williams K.H."/>
            <person name="Hubbard S.S."/>
            <person name="Banfield J.F."/>
        </authorList>
    </citation>
    <scope>NUCLEOTIDE SEQUENCE [LARGE SCALE GENOMIC DNA]</scope>
</reference>
<dbReference type="InterPro" id="IPR027434">
    <property type="entry name" value="Homing_endonucl"/>
</dbReference>